<dbReference type="InterPro" id="IPR011990">
    <property type="entry name" value="TPR-like_helical_dom_sf"/>
</dbReference>
<sequence>MAPLAPIPLAPIPAMPGALAGVKPRGRGGVRPRSLGRHWAPLAPLALVAMLSHTRPAQMPKARRMRMQRRPKESFLRPTGLRSKTQELFLTSPCRMEDAPGASRSDAFSKLRAKLKKTRSRKTLVKLLQKAVDEGCTEVSVFSAAMQTCGNQCFWESLLEVRRMQQEAVKLDAKGGSIALTALNWCLRKNGVNDVREERKEPALCMAREIWQEVGGANDAVLSSALRLCAELESETARSWGLSLWTEAAGLERSDIARSAFIMMLEKYGDCERVDQCLEAGKVSPVLLGALLDCAAGRLDLARAELLWARLVLGGQVKPIESTYNALARAYLLAGEPKAAAEKIDEMLSERIGKITWINAKLYAQALLLIWHSEPTEQNKERLARFVGGEEARRALEDQPPKRALQEWAALRSAVELEEPRLQDVLVT</sequence>
<keyword evidence="2" id="KW-1185">Reference proteome</keyword>
<comment type="caution">
    <text evidence="1">The sequence shown here is derived from an EMBL/GenBank/DDBJ whole genome shotgun (WGS) entry which is preliminary data.</text>
</comment>
<evidence type="ECO:0000313" key="1">
    <source>
        <dbReference type="EMBL" id="CAJ1380007.1"/>
    </source>
</evidence>
<dbReference type="Gene3D" id="1.25.40.10">
    <property type="entry name" value="Tetratricopeptide repeat domain"/>
    <property type="match status" value="1"/>
</dbReference>
<accession>A0AA36I2U9</accession>
<dbReference type="Proteomes" id="UP001178507">
    <property type="component" value="Unassembled WGS sequence"/>
</dbReference>
<gene>
    <name evidence="1" type="ORF">EVOR1521_LOCUS8075</name>
</gene>
<protein>
    <recommendedName>
        <fullName evidence="3">Pentatricopeptide repeat-containing protein</fullName>
    </recommendedName>
</protein>
<feature type="non-terminal residue" evidence="1">
    <location>
        <position position="1"/>
    </location>
</feature>
<dbReference type="EMBL" id="CAUJNA010000674">
    <property type="protein sequence ID" value="CAJ1380007.1"/>
    <property type="molecule type" value="Genomic_DNA"/>
</dbReference>
<dbReference type="AlphaFoldDB" id="A0AA36I2U9"/>
<name>A0AA36I2U9_9DINO</name>
<evidence type="ECO:0008006" key="3">
    <source>
        <dbReference type="Google" id="ProtNLM"/>
    </source>
</evidence>
<reference evidence="1" key="1">
    <citation type="submission" date="2023-08" db="EMBL/GenBank/DDBJ databases">
        <authorList>
            <person name="Chen Y."/>
            <person name="Shah S."/>
            <person name="Dougan E. K."/>
            <person name="Thang M."/>
            <person name="Chan C."/>
        </authorList>
    </citation>
    <scope>NUCLEOTIDE SEQUENCE</scope>
</reference>
<evidence type="ECO:0000313" key="2">
    <source>
        <dbReference type="Proteomes" id="UP001178507"/>
    </source>
</evidence>
<proteinExistence type="predicted"/>
<organism evidence="1 2">
    <name type="scientific">Effrenium voratum</name>
    <dbReference type="NCBI Taxonomy" id="2562239"/>
    <lineage>
        <taxon>Eukaryota</taxon>
        <taxon>Sar</taxon>
        <taxon>Alveolata</taxon>
        <taxon>Dinophyceae</taxon>
        <taxon>Suessiales</taxon>
        <taxon>Symbiodiniaceae</taxon>
        <taxon>Effrenium</taxon>
    </lineage>
</organism>